<keyword evidence="3" id="KW-1185">Reference proteome</keyword>
<evidence type="ECO:0000256" key="1">
    <source>
        <dbReference type="SAM" id="MobiDB-lite"/>
    </source>
</evidence>
<name>S9RHR4_SCHOY</name>
<accession>S9RHR4</accession>
<dbReference type="Proteomes" id="UP000016088">
    <property type="component" value="Unassembled WGS sequence"/>
</dbReference>
<dbReference type="RefSeq" id="XP_013016724.1">
    <property type="nucleotide sequence ID" value="XM_013161270.1"/>
</dbReference>
<sequence length="57" mass="6309">MKNKYTPVSDFDESSKTLNDEKADSQSFPSDGTPTPYSASSKLIDLEMASEREESSE</sequence>
<feature type="region of interest" description="Disordered" evidence="1">
    <location>
        <begin position="1"/>
        <end position="57"/>
    </location>
</feature>
<dbReference type="EMBL" id="KE503206">
    <property type="protein sequence ID" value="EPX73559.1"/>
    <property type="molecule type" value="Genomic_DNA"/>
</dbReference>
<feature type="compositionally biased region" description="Polar residues" evidence="1">
    <location>
        <begin position="25"/>
        <end position="41"/>
    </location>
</feature>
<organism evidence="2 3">
    <name type="scientific">Schizosaccharomyces octosporus (strain yFS286)</name>
    <name type="common">Fission yeast</name>
    <name type="synonym">Octosporomyces octosporus</name>
    <dbReference type="NCBI Taxonomy" id="483514"/>
    <lineage>
        <taxon>Eukaryota</taxon>
        <taxon>Fungi</taxon>
        <taxon>Dikarya</taxon>
        <taxon>Ascomycota</taxon>
        <taxon>Taphrinomycotina</taxon>
        <taxon>Schizosaccharomycetes</taxon>
        <taxon>Schizosaccharomycetales</taxon>
        <taxon>Schizosaccharomycetaceae</taxon>
        <taxon>Schizosaccharomyces</taxon>
    </lineage>
</organism>
<dbReference type="VEuPathDB" id="FungiDB:SOCG_02780"/>
<protein>
    <submittedName>
        <fullName evidence="2">Uncharacterized protein</fullName>
    </submittedName>
</protein>
<reference evidence="2 3" key="1">
    <citation type="journal article" date="2011" name="Science">
        <title>Comparative functional genomics of the fission yeasts.</title>
        <authorList>
            <person name="Rhind N."/>
            <person name="Chen Z."/>
            <person name="Yassour M."/>
            <person name="Thompson D.A."/>
            <person name="Haas B.J."/>
            <person name="Habib N."/>
            <person name="Wapinski I."/>
            <person name="Roy S."/>
            <person name="Lin M.F."/>
            <person name="Heiman D.I."/>
            <person name="Young S.K."/>
            <person name="Furuya K."/>
            <person name="Guo Y."/>
            <person name="Pidoux A."/>
            <person name="Chen H.M."/>
            <person name="Robbertse B."/>
            <person name="Goldberg J.M."/>
            <person name="Aoki K."/>
            <person name="Bayne E.H."/>
            <person name="Berlin A.M."/>
            <person name="Desjardins C.A."/>
            <person name="Dobbs E."/>
            <person name="Dukaj L."/>
            <person name="Fan L."/>
            <person name="FitzGerald M.G."/>
            <person name="French C."/>
            <person name="Gujja S."/>
            <person name="Hansen K."/>
            <person name="Keifenheim D."/>
            <person name="Levin J.Z."/>
            <person name="Mosher R.A."/>
            <person name="Mueller C.A."/>
            <person name="Pfiffner J."/>
            <person name="Priest M."/>
            <person name="Russ C."/>
            <person name="Smialowska A."/>
            <person name="Swoboda P."/>
            <person name="Sykes S.M."/>
            <person name="Vaughn M."/>
            <person name="Vengrova S."/>
            <person name="Yoder R."/>
            <person name="Zeng Q."/>
            <person name="Allshire R."/>
            <person name="Baulcombe D."/>
            <person name="Birren B.W."/>
            <person name="Brown W."/>
            <person name="Ekwall K."/>
            <person name="Kellis M."/>
            <person name="Leatherwood J."/>
            <person name="Levin H."/>
            <person name="Margalit H."/>
            <person name="Martienssen R."/>
            <person name="Nieduszynski C.A."/>
            <person name="Spatafora J.W."/>
            <person name="Friedman N."/>
            <person name="Dalgaard J.Z."/>
            <person name="Baumann P."/>
            <person name="Niki H."/>
            <person name="Regev A."/>
            <person name="Nusbaum C."/>
        </authorList>
    </citation>
    <scope>NUCLEOTIDE SEQUENCE [LARGE SCALE GENOMIC DNA]</scope>
    <source>
        <strain evidence="3">yFS286</strain>
    </source>
</reference>
<dbReference type="HOGENOM" id="CLU_2997751_0_0_1"/>
<dbReference type="AlphaFoldDB" id="S9RHR4"/>
<gene>
    <name evidence="2" type="ORF">SOCG_02780</name>
</gene>
<evidence type="ECO:0000313" key="3">
    <source>
        <dbReference type="Proteomes" id="UP000016088"/>
    </source>
</evidence>
<dbReference type="GeneID" id="25031754"/>
<evidence type="ECO:0000313" key="2">
    <source>
        <dbReference type="EMBL" id="EPX73559.1"/>
    </source>
</evidence>
<proteinExistence type="predicted"/>
<feature type="compositionally biased region" description="Basic and acidic residues" evidence="1">
    <location>
        <begin position="13"/>
        <end position="24"/>
    </location>
</feature>